<evidence type="ECO:0000313" key="2">
    <source>
        <dbReference type="Proteomes" id="UP000299102"/>
    </source>
</evidence>
<proteinExistence type="predicted"/>
<accession>A0A4C1W6A9</accession>
<dbReference type="Proteomes" id="UP000299102">
    <property type="component" value="Unassembled WGS sequence"/>
</dbReference>
<name>A0A4C1W6A9_EUMVA</name>
<dbReference type="AlphaFoldDB" id="A0A4C1W6A9"/>
<organism evidence="1 2">
    <name type="scientific">Eumeta variegata</name>
    <name type="common">Bagworm moth</name>
    <name type="synonym">Eumeta japonica</name>
    <dbReference type="NCBI Taxonomy" id="151549"/>
    <lineage>
        <taxon>Eukaryota</taxon>
        <taxon>Metazoa</taxon>
        <taxon>Ecdysozoa</taxon>
        <taxon>Arthropoda</taxon>
        <taxon>Hexapoda</taxon>
        <taxon>Insecta</taxon>
        <taxon>Pterygota</taxon>
        <taxon>Neoptera</taxon>
        <taxon>Endopterygota</taxon>
        <taxon>Lepidoptera</taxon>
        <taxon>Glossata</taxon>
        <taxon>Ditrysia</taxon>
        <taxon>Tineoidea</taxon>
        <taxon>Psychidae</taxon>
        <taxon>Oiketicinae</taxon>
        <taxon>Eumeta</taxon>
    </lineage>
</organism>
<reference evidence="1 2" key="1">
    <citation type="journal article" date="2019" name="Commun. Biol.">
        <title>The bagworm genome reveals a unique fibroin gene that provides high tensile strength.</title>
        <authorList>
            <person name="Kono N."/>
            <person name="Nakamura H."/>
            <person name="Ohtoshi R."/>
            <person name="Tomita M."/>
            <person name="Numata K."/>
            <person name="Arakawa K."/>
        </authorList>
    </citation>
    <scope>NUCLEOTIDE SEQUENCE [LARGE SCALE GENOMIC DNA]</scope>
</reference>
<sequence length="69" mass="7932">MRPAREWVVTTIDELSRLQRSHRRLAGLLGNSKICYEYFVSVFCEVWGLTVEDGLSCCSRLDSSMAYLI</sequence>
<evidence type="ECO:0000313" key="1">
    <source>
        <dbReference type="EMBL" id="GBP46553.1"/>
    </source>
</evidence>
<dbReference type="EMBL" id="BGZK01000486">
    <property type="protein sequence ID" value="GBP46553.1"/>
    <property type="molecule type" value="Genomic_DNA"/>
</dbReference>
<comment type="caution">
    <text evidence="1">The sequence shown here is derived from an EMBL/GenBank/DDBJ whole genome shotgun (WGS) entry which is preliminary data.</text>
</comment>
<protein>
    <submittedName>
        <fullName evidence="1">Uncharacterized protein</fullName>
    </submittedName>
</protein>
<gene>
    <name evidence="1" type="ORF">EVAR_21709_1</name>
</gene>
<keyword evidence="2" id="KW-1185">Reference proteome</keyword>